<evidence type="ECO:0000256" key="1">
    <source>
        <dbReference type="ARBA" id="ARBA00004123"/>
    </source>
</evidence>
<protein>
    <recommendedName>
        <fullName evidence="4">Zn(2)-C6 fungal-type domain-containing protein</fullName>
    </recommendedName>
</protein>
<feature type="domain" description="Zn(2)-C6 fungal-type" evidence="4">
    <location>
        <begin position="203"/>
        <end position="233"/>
    </location>
</feature>
<evidence type="ECO:0000313" key="6">
    <source>
        <dbReference type="Proteomes" id="UP000799764"/>
    </source>
</evidence>
<evidence type="ECO:0000313" key="5">
    <source>
        <dbReference type="EMBL" id="KAF2440983.1"/>
    </source>
</evidence>
<evidence type="ECO:0000259" key="4">
    <source>
        <dbReference type="PROSITE" id="PS50048"/>
    </source>
</evidence>
<dbReference type="PROSITE" id="PS50048">
    <property type="entry name" value="ZN2_CY6_FUNGAL_2"/>
    <property type="match status" value="1"/>
</dbReference>
<keyword evidence="6" id="KW-1185">Reference proteome</keyword>
<dbReference type="AlphaFoldDB" id="A0A9P4PCS0"/>
<name>A0A9P4PCS0_9PLEO</name>
<comment type="caution">
    <text evidence="5">The sequence shown here is derived from an EMBL/GenBank/DDBJ whole genome shotgun (WGS) entry which is preliminary data.</text>
</comment>
<dbReference type="GO" id="GO:0005634">
    <property type="term" value="C:nucleus"/>
    <property type="evidence" value="ECO:0007669"/>
    <property type="project" value="UniProtKB-SubCell"/>
</dbReference>
<gene>
    <name evidence="5" type="ORF">P171DRAFT_488561</name>
</gene>
<sequence length="390" mass="44121">MEFANTTLPQYPIQDQPHFVEFLNGIYTDVTTANAIKHISFAPFGDEVGPITSLVARFTWDTTVSPVTVKPIYGRELSNAVREGLKLNGFEKWLVRALHQAHEVGEDIQLDAIPKDQLFLLHAFAITPCKNITMLTVPSQWYAHTDEAVKEELQECFPELNVRLRESNEDRTLVRIGGLENYSAPPAATPVQSVDEDLLRRPRCLRCKQKKKSCDRKRPCERCHLAGLGFDDCIPEDTRFSRNGFYGGKHTKGRWRPQTPDTEAYQDDVDVNATGDDVNQAPEPEQETVPGTADDGDDTAAETDTGNVFFFEQVSEYLSHRDAMNNFLELYQSFFTGQKSFEVLLKEAGTFLDGQPDLSADLKDYMRTEEDRQMLNGAFTNFLTKWNTSG</sequence>
<evidence type="ECO:0000256" key="3">
    <source>
        <dbReference type="SAM" id="MobiDB-lite"/>
    </source>
</evidence>
<reference evidence="5" key="1">
    <citation type="journal article" date="2020" name="Stud. Mycol.">
        <title>101 Dothideomycetes genomes: a test case for predicting lifestyles and emergence of pathogens.</title>
        <authorList>
            <person name="Haridas S."/>
            <person name="Albert R."/>
            <person name="Binder M."/>
            <person name="Bloem J."/>
            <person name="Labutti K."/>
            <person name="Salamov A."/>
            <person name="Andreopoulos B."/>
            <person name="Baker S."/>
            <person name="Barry K."/>
            <person name="Bills G."/>
            <person name="Bluhm B."/>
            <person name="Cannon C."/>
            <person name="Castanera R."/>
            <person name="Culley D."/>
            <person name="Daum C."/>
            <person name="Ezra D."/>
            <person name="Gonzalez J."/>
            <person name="Henrissat B."/>
            <person name="Kuo A."/>
            <person name="Liang C."/>
            <person name="Lipzen A."/>
            <person name="Lutzoni F."/>
            <person name="Magnuson J."/>
            <person name="Mondo S."/>
            <person name="Nolan M."/>
            <person name="Ohm R."/>
            <person name="Pangilinan J."/>
            <person name="Park H.-J."/>
            <person name="Ramirez L."/>
            <person name="Alfaro M."/>
            <person name="Sun H."/>
            <person name="Tritt A."/>
            <person name="Yoshinaga Y."/>
            <person name="Zwiers L.-H."/>
            <person name="Turgeon B."/>
            <person name="Goodwin S."/>
            <person name="Spatafora J."/>
            <person name="Crous P."/>
            <person name="Grigoriev I."/>
        </authorList>
    </citation>
    <scope>NUCLEOTIDE SEQUENCE</scope>
    <source>
        <strain evidence="5">CBS 690.94</strain>
    </source>
</reference>
<dbReference type="InterPro" id="IPR036600">
    <property type="entry name" value="PAH_sf"/>
</dbReference>
<dbReference type="Proteomes" id="UP000799764">
    <property type="component" value="Unassembled WGS sequence"/>
</dbReference>
<organism evidence="5 6">
    <name type="scientific">Karstenula rhodostoma CBS 690.94</name>
    <dbReference type="NCBI Taxonomy" id="1392251"/>
    <lineage>
        <taxon>Eukaryota</taxon>
        <taxon>Fungi</taxon>
        <taxon>Dikarya</taxon>
        <taxon>Ascomycota</taxon>
        <taxon>Pezizomycotina</taxon>
        <taxon>Dothideomycetes</taxon>
        <taxon>Pleosporomycetidae</taxon>
        <taxon>Pleosporales</taxon>
        <taxon>Massarineae</taxon>
        <taxon>Didymosphaeriaceae</taxon>
        <taxon>Karstenula</taxon>
    </lineage>
</organism>
<dbReference type="EMBL" id="MU001506">
    <property type="protein sequence ID" value="KAF2440983.1"/>
    <property type="molecule type" value="Genomic_DNA"/>
</dbReference>
<dbReference type="GO" id="GO:0008270">
    <property type="term" value="F:zinc ion binding"/>
    <property type="evidence" value="ECO:0007669"/>
    <property type="project" value="InterPro"/>
</dbReference>
<dbReference type="SUPFAM" id="SSF47762">
    <property type="entry name" value="PAH2 domain"/>
    <property type="match status" value="1"/>
</dbReference>
<proteinExistence type="predicted"/>
<feature type="region of interest" description="Disordered" evidence="3">
    <location>
        <begin position="272"/>
        <end position="301"/>
    </location>
</feature>
<dbReference type="OrthoDB" id="2269373at2759"/>
<comment type="subcellular location">
    <subcellularLocation>
        <location evidence="1">Nucleus</location>
    </subcellularLocation>
</comment>
<dbReference type="GO" id="GO:0000981">
    <property type="term" value="F:DNA-binding transcription factor activity, RNA polymerase II-specific"/>
    <property type="evidence" value="ECO:0007669"/>
    <property type="project" value="InterPro"/>
</dbReference>
<keyword evidence="2" id="KW-0539">Nucleus</keyword>
<accession>A0A9P4PCS0</accession>
<dbReference type="CDD" id="cd00067">
    <property type="entry name" value="GAL4"/>
    <property type="match status" value="1"/>
</dbReference>
<evidence type="ECO:0000256" key="2">
    <source>
        <dbReference type="ARBA" id="ARBA00023242"/>
    </source>
</evidence>
<dbReference type="InterPro" id="IPR001138">
    <property type="entry name" value="Zn2Cys6_DnaBD"/>
</dbReference>